<name>A0A7J7KJD7_BUGNE</name>
<evidence type="ECO:0000313" key="1">
    <source>
        <dbReference type="EMBL" id="KAF6038385.1"/>
    </source>
</evidence>
<proteinExistence type="predicted"/>
<dbReference type="EMBL" id="VXIV02000418">
    <property type="protein sequence ID" value="KAF6038385.1"/>
    <property type="molecule type" value="Genomic_DNA"/>
</dbReference>
<gene>
    <name evidence="1" type="ORF">EB796_003288</name>
</gene>
<accession>A0A7J7KJD7</accession>
<protein>
    <submittedName>
        <fullName evidence="1">Uncharacterized protein</fullName>
    </submittedName>
</protein>
<organism evidence="1 2">
    <name type="scientific">Bugula neritina</name>
    <name type="common">Brown bryozoan</name>
    <name type="synonym">Sertularia neritina</name>
    <dbReference type="NCBI Taxonomy" id="10212"/>
    <lineage>
        <taxon>Eukaryota</taxon>
        <taxon>Metazoa</taxon>
        <taxon>Spiralia</taxon>
        <taxon>Lophotrochozoa</taxon>
        <taxon>Bryozoa</taxon>
        <taxon>Gymnolaemata</taxon>
        <taxon>Cheilostomatida</taxon>
        <taxon>Flustrina</taxon>
        <taxon>Buguloidea</taxon>
        <taxon>Bugulidae</taxon>
        <taxon>Bugula</taxon>
    </lineage>
</organism>
<dbReference type="AlphaFoldDB" id="A0A7J7KJD7"/>
<dbReference type="Proteomes" id="UP000593567">
    <property type="component" value="Unassembled WGS sequence"/>
</dbReference>
<reference evidence="1" key="1">
    <citation type="submission" date="2020-06" db="EMBL/GenBank/DDBJ databases">
        <title>Draft genome of Bugula neritina, a colonial animal packing powerful symbionts and potential medicines.</title>
        <authorList>
            <person name="Rayko M."/>
        </authorList>
    </citation>
    <scope>NUCLEOTIDE SEQUENCE [LARGE SCALE GENOMIC DNA]</scope>
    <source>
        <strain evidence="1">Kwan_BN1</strain>
    </source>
</reference>
<comment type="caution">
    <text evidence="1">The sequence shown here is derived from an EMBL/GenBank/DDBJ whole genome shotgun (WGS) entry which is preliminary data.</text>
</comment>
<evidence type="ECO:0000313" key="2">
    <source>
        <dbReference type="Proteomes" id="UP000593567"/>
    </source>
</evidence>
<sequence>MAAGGSQQETSPSRQSLEYLKDASQISIQAALFGNNKYLLLIAENSVTHCCTISGSPDVVIRDRRHTHIRFCISGAALGLPVIKSYVQSKHDKIGKIKGSHMIIQSRLHGAFVEESSATDCNNKYVYLGEENQNRLASILVSDRLITVKMNICLPTSVKALVISFAVMLALSKHRNRVVDFMGPPLNSEECARLLPACDTCKPLTCSEQGSPTKIDFNLPVSARLIIKPFTTNATHRKYTFVLMNAARNNEVCMTLVYYKRSGRLDCIEPFGSVIHSAKKSGCSKSDLKVFTSPSGRCWGFSNSPSASTTTCTSVELVNLEREDDHPNRLLKFLIQQEDRFYFSYPIINANGEEIIKFTTVPGYATLDMHPCLHDSEKLLAIMFSLKYYLKTIEGKLELPCLQCNRFSNNYFAYKQWQPSSSVQKRINDMFARRNNLHLRGSAFDPLSRTYFVDCLSTIPTDNDLIYKVKCQLNEAATELVLAEVRNRTGVYTMFYVKYYSEKNLITVHNDCIGHIGYIDNNVVYDRAGIHLADMQREPTRRDVPDKFVSYLNDEPFCTIHSIMHSTTVAISSKKDTLGWIMKVLYFAFAIKECFSTYKFSQIPLPMVSSHPNREYLDDSDIDED</sequence>
<keyword evidence="2" id="KW-1185">Reference proteome</keyword>